<name>A0A9P9JJJ7_9HYPO</name>
<dbReference type="AlphaFoldDB" id="A0A9P9JJJ7"/>
<accession>A0A9P9JJJ7</accession>
<proteinExistence type="predicted"/>
<dbReference type="SMART" id="SM00173">
    <property type="entry name" value="RAS"/>
    <property type="match status" value="1"/>
</dbReference>
<dbReference type="GO" id="GO:0003924">
    <property type="term" value="F:GTPase activity"/>
    <property type="evidence" value="ECO:0007669"/>
    <property type="project" value="InterPro"/>
</dbReference>
<dbReference type="SUPFAM" id="SSF52540">
    <property type="entry name" value="P-loop containing nucleoside triphosphate hydrolases"/>
    <property type="match status" value="1"/>
</dbReference>
<dbReference type="Gene3D" id="3.40.50.300">
    <property type="entry name" value="P-loop containing nucleotide triphosphate hydrolases"/>
    <property type="match status" value="1"/>
</dbReference>
<dbReference type="InterPro" id="IPR027417">
    <property type="entry name" value="P-loop_NTPase"/>
</dbReference>
<gene>
    <name evidence="1" type="ORF">EDB81DRAFT_773871</name>
</gene>
<dbReference type="Pfam" id="PF00071">
    <property type="entry name" value="Ras"/>
    <property type="match status" value="1"/>
</dbReference>
<dbReference type="GO" id="GO:0005525">
    <property type="term" value="F:GTP binding"/>
    <property type="evidence" value="ECO:0007669"/>
    <property type="project" value="InterPro"/>
</dbReference>
<dbReference type="Proteomes" id="UP000738349">
    <property type="component" value="Unassembled WGS sequence"/>
</dbReference>
<dbReference type="EMBL" id="JAGMUV010000001">
    <property type="protein sequence ID" value="KAH7176982.1"/>
    <property type="molecule type" value="Genomic_DNA"/>
</dbReference>
<evidence type="ECO:0000313" key="1">
    <source>
        <dbReference type="EMBL" id="KAH7176982.1"/>
    </source>
</evidence>
<dbReference type="OrthoDB" id="265044at2759"/>
<sequence>MVFTAHTMQCWYYCHLADNLFTILAFMLAVHDYHNRPPRRPIKVAVLGSPDSGRSRIVSRLSLGSMWSICGPDGEDEYLTGVTSPKSGVASLEFTMVRSTKTDNKDDSHRKLVRNSDAFMLAYDVTDPCTLDYVKAAHRRFFGPLETGKPIWVCARGSFKPLENQRMSTEEGERFSEEIGAEFRCISVKEKVGLDEMFAQEVAHRIFPHSIPALQDTQGPSEPCFHLGTV</sequence>
<keyword evidence="2" id="KW-1185">Reference proteome</keyword>
<protein>
    <submittedName>
        <fullName evidence="1">Uncharacterized protein</fullName>
    </submittedName>
</protein>
<comment type="caution">
    <text evidence="1">The sequence shown here is derived from an EMBL/GenBank/DDBJ whole genome shotgun (WGS) entry which is preliminary data.</text>
</comment>
<evidence type="ECO:0000313" key="2">
    <source>
        <dbReference type="Proteomes" id="UP000738349"/>
    </source>
</evidence>
<feature type="non-terminal residue" evidence="1">
    <location>
        <position position="1"/>
    </location>
</feature>
<dbReference type="InterPro" id="IPR001806">
    <property type="entry name" value="Small_GTPase"/>
</dbReference>
<reference evidence="1" key="1">
    <citation type="journal article" date="2021" name="Nat. Commun.">
        <title>Genetic determinants of endophytism in the Arabidopsis root mycobiome.</title>
        <authorList>
            <person name="Mesny F."/>
            <person name="Miyauchi S."/>
            <person name="Thiergart T."/>
            <person name="Pickel B."/>
            <person name="Atanasova L."/>
            <person name="Karlsson M."/>
            <person name="Huettel B."/>
            <person name="Barry K.W."/>
            <person name="Haridas S."/>
            <person name="Chen C."/>
            <person name="Bauer D."/>
            <person name="Andreopoulos W."/>
            <person name="Pangilinan J."/>
            <person name="LaButti K."/>
            <person name="Riley R."/>
            <person name="Lipzen A."/>
            <person name="Clum A."/>
            <person name="Drula E."/>
            <person name="Henrissat B."/>
            <person name="Kohler A."/>
            <person name="Grigoriev I.V."/>
            <person name="Martin F.M."/>
            <person name="Hacquard S."/>
        </authorList>
    </citation>
    <scope>NUCLEOTIDE SEQUENCE</scope>
    <source>
        <strain evidence="1">MPI-CAGE-AT-0147</strain>
    </source>
</reference>
<organism evidence="1 2">
    <name type="scientific">Dactylonectria macrodidyma</name>
    <dbReference type="NCBI Taxonomy" id="307937"/>
    <lineage>
        <taxon>Eukaryota</taxon>
        <taxon>Fungi</taxon>
        <taxon>Dikarya</taxon>
        <taxon>Ascomycota</taxon>
        <taxon>Pezizomycotina</taxon>
        <taxon>Sordariomycetes</taxon>
        <taxon>Hypocreomycetidae</taxon>
        <taxon>Hypocreales</taxon>
        <taxon>Nectriaceae</taxon>
        <taxon>Dactylonectria</taxon>
    </lineage>
</organism>